<dbReference type="InterPro" id="IPR050373">
    <property type="entry name" value="Fibrinogen_C-term_domain"/>
</dbReference>
<keyword evidence="2" id="KW-0732">Signal</keyword>
<accession>A0A3S1AQ24</accession>
<dbReference type="Gene3D" id="3.90.215.10">
    <property type="entry name" value="Gamma Fibrinogen, chain A, domain 1"/>
    <property type="match status" value="1"/>
</dbReference>
<feature type="signal peptide" evidence="2">
    <location>
        <begin position="1"/>
        <end position="24"/>
    </location>
</feature>
<organism evidence="4 5">
    <name type="scientific">Elysia chlorotica</name>
    <name type="common">Eastern emerald elysia</name>
    <name type="synonym">Sea slug</name>
    <dbReference type="NCBI Taxonomy" id="188477"/>
    <lineage>
        <taxon>Eukaryota</taxon>
        <taxon>Metazoa</taxon>
        <taxon>Spiralia</taxon>
        <taxon>Lophotrochozoa</taxon>
        <taxon>Mollusca</taxon>
        <taxon>Gastropoda</taxon>
        <taxon>Heterobranchia</taxon>
        <taxon>Euthyneura</taxon>
        <taxon>Panpulmonata</taxon>
        <taxon>Sacoglossa</taxon>
        <taxon>Placobranchoidea</taxon>
        <taxon>Plakobranchidae</taxon>
        <taxon>Elysia</taxon>
    </lineage>
</organism>
<dbReference type="GO" id="GO:0005615">
    <property type="term" value="C:extracellular space"/>
    <property type="evidence" value="ECO:0007669"/>
    <property type="project" value="TreeGrafter"/>
</dbReference>
<evidence type="ECO:0000256" key="2">
    <source>
        <dbReference type="SAM" id="SignalP"/>
    </source>
</evidence>
<keyword evidence="1" id="KW-1015">Disulfide bond</keyword>
<dbReference type="Proteomes" id="UP000271974">
    <property type="component" value="Unassembled WGS sequence"/>
</dbReference>
<gene>
    <name evidence="4" type="ORF">EGW08_023504</name>
</gene>
<feature type="domain" description="Fibrinogen C-terminal" evidence="3">
    <location>
        <begin position="128"/>
        <end position="338"/>
    </location>
</feature>
<protein>
    <recommendedName>
        <fullName evidence="3">Fibrinogen C-terminal domain-containing protein</fullName>
    </recommendedName>
</protein>
<evidence type="ECO:0000259" key="3">
    <source>
        <dbReference type="PROSITE" id="PS51406"/>
    </source>
</evidence>
<dbReference type="PANTHER" id="PTHR19143">
    <property type="entry name" value="FIBRINOGEN/TENASCIN/ANGIOPOEITIN"/>
    <property type="match status" value="1"/>
</dbReference>
<dbReference type="CDD" id="cd00087">
    <property type="entry name" value="FReD"/>
    <property type="match status" value="1"/>
</dbReference>
<feature type="chain" id="PRO_5018586848" description="Fibrinogen C-terminal domain-containing protein" evidence="2">
    <location>
        <begin position="25"/>
        <end position="338"/>
    </location>
</feature>
<dbReference type="SUPFAM" id="SSF56496">
    <property type="entry name" value="Fibrinogen C-terminal domain-like"/>
    <property type="match status" value="1"/>
</dbReference>
<dbReference type="EMBL" id="RQTK01002052">
    <property type="protein sequence ID" value="RUS68735.1"/>
    <property type="molecule type" value="Genomic_DNA"/>
</dbReference>
<keyword evidence="5" id="KW-1185">Reference proteome</keyword>
<dbReference type="PROSITE" id="PS51406">
    <property type="entry name" value="FIBRINOGEN_C_2"/>
    <property type="match status" value="1"/>
</dbReference>
<evidence type="ECO:0000256" key="1">
    <source>
        <dbReference type="ARBA" id="ARBA00023157"/>
    </source>
</evidence>
<dbReference type="PROSITE" id="PS00514">
    <property type="entry name" value="FIBRINOGEN_C_1"/>
    <property type="match status" value="1"/>
</dbReference>
<dbReference type="SMART" id="SM00186">
    <property type="entry name" value="FBG"/>
    <property type="match status" value="1"/>
</dbReference>
<proteinExistence type="predicted"/>
<evidence type="ECO:0000313" key="5">
    <source>
        <dbReference type="Proteomes" id="UP000271974"/>
    </source>
</evidence>
<dbReference type="InterPro" id="IPR020837">
    <property type="entry name" value="Fibrinogen_CS"/>
</dbReference>
<sequence length="338" mass="37924">MALRDLFTTARLVTLLVMATAATGLVQKQSLNVPTAQDSSSTSLILMKLERLDAKIKSIENGLAGLQKDFTGSKRSAIDSDDSCSPSLELLKKLDVIQGTIKYEIASLENRFANTLNYTLLRNMQSTLSNFFWPQSCKKNARILSPSSTPYSVIYNNEYPGVDTPLLCDTVTDGGGWIVIQRRSTGDVNFYRNWASYKAGFGTLDNDFWLGNDNIHTITSTGNYELRVDLKYKGQSKFARYGWFNLISEDDNYRLQVASYSGTAGDSLKQHNQFRFSTFDNDFSRSCANSHQGAWWYARCMSSNLNGRWGNGNGRGLVWSSFTGQESATFSEMKIRRN</sequence>
<dbReference type="AlphaFoldDB" id="A0A3S1AQ24"/>
<dbReference type="InterPro" id="IPR014716">
    <property type="entry name" value="Fibrinogen_a/b/g_C_1"/>
</dbReference>
<dbReference type="InterPro" id="IPR002181">
    <property type="entry name" value="Fibrinogen_a/b/g_C_dom"/>
</dbReference>
<dbReference type="InterPro" id="IPR036056">
    <property type="entry name" value="Fibrinogen-like_C"/>
</dbReference>
<dbReference type="STRING" id="188477.A0A3S1AQ24"/>
<reference evidence="4 5" key="1">
    <citation type="submission" date="2019-01" db="EMBL/GenBank/DDBJ databases">
        <title>A draft genome assembly of the solar-powered sea slug Elysia chlorotica.</title>
        <authorList>
            <person name="Cai H."/>
            <person name="Li Q."/>
            <person name="Fang X."/>
            <person name="Li J."/>
            <person name="Curtis N.E."/>
            <person name="Altenburger A."/>
            <person name="Shibata T."/>
            <person name="Feng M."/>
            <person name="Maeda T."/>
            <person name="Schwartz J.A."/>
            <person name="Shigenobu S."/>
            <person name="Lundholm N."/>
            <person name="Nishiyama T."/>
            <person name="Yang H."/>
            <person name="Hasebe M."/>
            <person name="Li S."/>
            <person name="Pierce S.K."/>
            <person name="Wang J."/>
        </authorList>
    </citation>
    <scope>NUCLEOTIDE SEQUENCE [LARGE SCALE GENOMIC DNA]</scope>
    <source>
        <strain evidence="4">EC2010</strain>
        <tissue evidence="4">Whole organism of an adult</tissue>
    </source>
</reference>
<comment type="caution">
    <text evidence="4">The sequence shown here is derived from an EMBL/GenBank/DDBJ whole genome shotgun (WGS) entry which is preliminary data.</text>
</comment>
<dbReference type="OrthoDB" id="5967953at2759"/>
<name>A0A3S1AQ24_ELYCH</name>
<evidence type="ECO:0000313" key="4">
    <source>
        <dbReference type="EMBL" id="RUS68735.1"/>
    </source>
</evidence>
<dbReference type="Pfam" id="PF00147">
    <property type="entry name" value="Fibrinogen_C"/>
    <property type="match status" value="1"/>
</dbReference>
<dbReference type="PANTHER" id="PTHR19143:SF458">
    <property type="entry name" value="FIBRINOGEN C-TERMINAL DOMAIN-CONTAINING PROTEIN-RELATED"/>
    <property type="match status" value="1"/>
</dbReference>